<dbReference type="Proteomes" id="UP000595278">
    <property type="component" value="Chromosome"/>
</dbReference>
<name>A0A974NDT9_9GAMM</name>
<feature type="compositionally biased region" description="Polar residues" evidence="1">
    <location>
        <begin position="177"/>
        <end position="195"/>
    </location>
</feature>
<accession>A0A974NDT9</accession>
<dbReference type="AlphaFoldDB" id="A0A974NDT9"/>
<dbReference type="KEGG" id="eaz:JHT90_10055"/>
<dbReference type="InterPro" id="IPR007396">
    <property type="entry name" value="TR_PAI2-type"/>
</dbReference>
<dbReference type="InterPro" id="IPR012349">
    <property type="entry name" value="Split_barrel_FMN-bd"/>
</dbReference>
<evidence type="ECO:0000313" key="3">
    <source>
        <dbReference type="Proteomes" id="UP000595278"/>
    </source>
</evidence>
<gene>
    <name evidence="2" type="ORF">JHT90_10055</name>
</gene>
<dbReference type="PIRSF" id="PIRSF010372">
    <property type="entry name" value="PaiB"/>
    <property type="match status" value="1"/>
</dbReference>
<reference evidence="2 3" key="1">
    <citation type="submission" date="2021-01" db="EMBL/GenBank/DDBJ databases">
        <title>Entomomonas sp. F2A isolated from a house cricket (Acheta domesticus).</title>
        <authorList>
            <person name="Spergser J."/>
            <person name="Busse H.-J."/>
        </authorList>
    </citation>
    <scope>NUCLEOTIDE SEQUENCE [LARGE SCALE GENOMIC DNA]</scope>
    <source>
        <strain evidence="2 3">F2A</strain>
    </source>
</reference>
<dbReference type="Gene3D" id="2.30.110.10">
    <property type="entry name" value="Electron Transport, Fmn-binding Protein, Chain A"/>
    <property type="match status" value="1"/>
</dbReference>
<dbReference type="PANTHER" id="PTHR35802:SF1">
    <property type="entry name" value="PROTEASE SYNTHASE AND SPORULATION PROTEIN PAI 2"/>
    <property type="match status" value="1"/>
</dbReference>
<keyword evidence="3" id="KW-1185">Reference proteome</keyword>
<evidence type="ECO:0000313" key="2">
    <source>
        <dbReference type="EMBL" id="QQP84749.1"/>
    </source>
</evidence>
<evidence type="ECO:0000256" key="1">
    <source>
        <dbReference type="SAM" id="MobiDB-lite"/>
    </source>
</evidence>
<feature type="region of interest" description="Disordered" evidence="1">
    <location>
        <begin position="175"/>
        <end position="210"/>
    </location>
</feature>
<dbReference type="SUPFAM" id="SSF50475">
    <property type="entry name" value="FMN-binding split barrel"/>
    <property type="match status" value="1"/>
</dbReference>
<dbReference type="RefSeq" id="WP_201090646.1">
    <property type="nucleotide sequence ID" value="NZ_CP067393.1"/>
</dbReference>
<sequence length="210" mass="23727">MYIPKHFQDNDQQSLFNTIQQIQTANLVTQHPSGLIATYLPLYLEQAEGAQGTLYGHIAKANTQWQQPLTTTEALAIFTGPDGYITPSWYPTKKIHHKEVPTWNYIAVHTYGTIEFIEEPNTLLDIVTKLTNANEENRQQPWQVSDAPQEYIQAMLKAIIGVKITINKIEGKRKLSQNKTPENQQGVIQGLTNSEKATDKQLAALMQNKP</sequence>
<dbReference type="PANTHER" id="PTHR35802">
    <property type="entry name" value="PROTEASE SYNTHASE AND SPORULATION PROTEIN PAI 2"/>
    <property type="match status" value="1"/>
</dbReference>
<dbReference type="EMBL" id="CP067393">
    <property type="protein sequence ID" value="QQP84749.1"/>
    <property type="molecule type" value="Genomic_DNA"/>
</dbReference>
<proteinExistence type="predicted"/>
<dbReference type="Pfam" id="PF04299">
    <property type="entry name" value="FMN_bind_2"/>
    <property type="match status" value="1"/>
</dbReference>
<organism evidence="2 3">
    <name type="scientific">Entomomonas asaccharolytica</name>
    <dbReference type="NCBI Taxonomy" id="2785331"/>
    <lineage>
        <taxon>Bacteria</taxon>
        <taxon>Pseudomonadati</taxon>
        <taxon>Pseudomonadota</taxon>
        <taxon>Gammaproteobacteria</taxon>
        <taxon>Pseudomonadales</taxon>
        <taxon>Pseudomonadaceae</taxon>
        <taxon>Entomomonas</taxon>
    </lineage>
</organism>
<protein>
    <submittedName>
        <fullName evidence="2">FMN-binding negative transcriptional regulator</fullName>
    </submittedName>
</protein>